<evidence type="ECO:0000256" key="2">
    <source>
        <dbReference type="ARBA" id="ARBA00006597"/>
    </source>
</evidence>
<keyword evidence="11" id="KW-0963">Cytoplasm</keyword>
<comment type="caution">
    <text evidence="13">The sequence shown here is derived from an EMBL/GenBank/DDBJ whole genome shotgun (WGS) entry which is preliminary data.</text>
</comment>
<evidence type="ECO:0000256" key="11">
    <source>
        <dbReference type="HAMAP-Rule" id="MF_01479"/>
    </source>
</evidence>
<name>A0A365H0E1_9ACTN</name>
<comment type="subcellular location">
    <subcellularLocation>
        <location evidence="1 11">Cytoplasm</location>
    </subcellularLocation>
</comment>
<dbReference type="InterPro" id="IPR034768">
    <property type="entry name" value="4FE4S_WBL"/>
</dbReference>
<proteinExistence type="inferred from homology"/>
<keyword evidence="4 11" id="KW-0479">Metal-binding</keyword>
<sequence>MAWAACRTEDPELFFPVGTLRPAEEQTRRAAEVCRGCPVRVECLDYALATRQRHGVWAGTTGEERDRLYRRAR</sequence>
<comment type="cofactor">
    <cofactor evidence="11">
        <name>[4Fe-4S] cluster</name>
        <dbReference type="ChEBI" id="CHEBI:49883"/>
    </cofactor>
    <text evidence="11">Binds 1 [4Fe-4S] cluster per subunit. Following nitrosylation of the [4Fe-4S] cluster binds 1 [4Fe-8(NO)] cluster per subunit.</text>
</comment>
<evidence type="ECO:0000313" key="14">
    <source>
        <dbReference type="Proteomes" id="UP000251891"/>
    </source>
</evidence>
<feature type="binding site" evidence="11">
    <location>
        <position position="37"/>
    </location>
    <ligand>
        <name>[4Fe-4S] cluster</name>
        <dbReference type="ChEBI" id="CHEBI:49883"/>
    </ligand>
</feature>
<evidence type="ECO:0000256" key="3">
    <source>
        <dbReference type="ARBA" id="ARBA00022485"/>
    </source>
</evidence>
<evidence type="ECO:0000256" key="1">
    <source>
        <dbReference type="ARBA" id="ARBA00004496"/>
    </source>
</evidence>
<keyword evidence="3 11" id="KW-0004">4Fe-4S</keyword>
<protein>
    <recommendedName>
        <fullName evidence="11">Transcriptional regulator WhiB</fullName>
    </recommendedName>
</protein>
<evidence type="ECO:0000256" key="7">
    <source>
        <dbReference type="ARBA" id="ARBA00023015"/>
    </source>
</evidence>
<feature type="binding site" evidence="11">
    <location>
        <position position="43"/>
    </location>
    <ligand>
        <name>[4Fe-4S] cluster</name>
        <dbReference type="ChEBI" id="CHEBI:49883"/>
    </ligand>
</feature>
<evidence type="ECO:0000256" key="10">
    <source>
        <dbReference type="ARBA" id="ARBA00023163"/>
    </source>
</evidence>
<keyword evidence="9 11" id="KW-1015">Disulfide bond</keyword>
<dbReference type="Proteomes" id="UP000251891">
    <property type="component" value="Unassembled WGS sequence"/>
</dbReference>
<feature type="domain" description="4Fe-4S Wbl-type" evidence="12">
    <location>
        <begin position="5"/>
        <end position="67"/>
    </location>
</feature>
<dbReference type="GO" id="GO:0051539">
    <property type="term" value="F:4 iron, 4 sulfur cluster binding"/>
    <property type="evidence" value="ECO:0007669"/>
    <property type="project" value="UniProtKB-UniRule"/>
</dbReference>
<accession>A0A365H0E1</accession>
<feature type="binding site" evidence="11">
    <location>
        <position position="34"/>
    </location>
    <ligand>
        <name>[4Fe-4S] cluster</name>
        <dbReference type="ChEBI" id="CHEBI:49883"/>
    </ligand>
</feature>
<evidence type="ECO:0000256" key="4">
    <source>
        <dbReference type="ARBA" id="ARBA00022723"/>
    </source>
</evidence>
<evidence type="ECO:0000259" key="12">
    <source>
        <dbReference type="PROSITE" id="PS51674"/>
    </source>
</evidence>
<keyword evidence="14" id="KW-1185">Reference proteome</keyword>
<comment type="similarity">
    <text evidence="2 11">Belongs to the WhiB family.</text>
</comment>
<dbReference type="AlphaFoldDB" id="A0A365H0E1"/>
<comment type="function">
    <text evidence="11">Acts as a transcriptional regulator. Probably redox-responsive. The apo- but not holo-form probably binds DNA.</text>
</comment>
<dbReference type="HAMAP" id="MF_01479">
    <property type="entry name" value="WhiB"/>
    <property type="match status" value="1"/>
</dbReference>
<evidence type="ECO:0000256" key="6">
    <source>
        <dbReference type="ARBA" id="ARBA00023014"/>
    </source>
</evidence>
<dbReference type="InterPro" id="IPR003482">
    <property type="entry name" value="Whib"/>
</dbReference>
<dbReference type="PANTHER" id="PTHR38839">
    <property type="entry name" value="TRANSCRIPTIONAL REGULATOR WHID-RELATED"/>
    <property type="match status" value="1"/>
</dbReference>
<evidence type="ECO:0000256" key="8">
    <source>
        <dbReference type="ARBA" id="ARBA00023125"/>
    </source>
</evidence>
<keyword evidence="10 11" id="KW-0804">Transcription</keyword>
<keyword evidence="5 11" id="KW-0408">Iron</keyword>
<evidence type="ECO:0000256" key="5">
    <source>
        <dbReference type="ARBA" id="ARBA00023004"/>
    </source>
</evidence>
<evidence type="ECO:0000313" key="13">
    <source>
        <dbReference type="EMBL" id="RAY12549.1"/>
    </source>
</evidence>
<dbReference type="GO" id="GO:0005737">
    <property type="term" value="C:cytoplasm"/>
    <property type="evidence" value="ECO:0007669"/>
    <property type="project" value="UniProtKB-SubCell"/>
</dbReference>
<keyword evidence="8 11" id="KW-0238">DNA-binding</keyword>
<reference evidence="13 14" key="1">
    <citation type="submission" date="2018-06" db="EMBL/GenBank/DDBJ databases">
        <title>Actinomadura craniellae sp. nov. isolated from marine sponge Craniella sp.</title>
        <authorList>
            <person name="Li L."/>
            <person name="Xu Q.H."/>
            <person name="Lin H.W."/>
            <person name="Lu Y.H."/>
        </authorList>
    </citation>
    <scope>NUCLEOTIDE SEQUENCE [LARGE SCALE GENOMIC DNA]</scope>
    <source>
        <strain evidence="13 14">LHW63021</strain>
    </source>
</reference>
<keyword evidence="6 11" id="KW-0411">Iron-sulfur</keyword>
<dbReference type="EMBL" id="QLYX01000013">
    <property type="protein sequence ID" value="RAY12549.1"/>
    <property type="molecule type" value="Genomic_DNA"/>
</dbReference>
<comment type="PTM">
    <text evidence="11">The Fe-S cluster can be nitrosylated by nitric oxide (NO).</text>
</comment>
<dbReference type="Pfam" id="PF02467">
    <property type="entry name" value="Whib"/>
    <property type="match status" value="1"/>
</dbReference>
<keyword evidence="7 11" id="KW-0805">Transcription regulation</keyword>
<gene>
    <name evidence="11" type="primary">whiB</name>
    <name evidence="13" type="ORF">DPM19_25245</name>
</gene>
<dbReference type="OrthoDB" id="8104048at2"/>
<dbReference type="GO" id="GO:0045892">
    <property type="term" value="P:negative regulation of DNA-templated transcription"/>
    <property type="evidence" value="ECO:0007669"/>
    <property type="project" value="TreeGrafter"/>
</dbReference>
<dbReference type="GO" id="GO:0046872">
    <property type="term" value="F:metal ion binding"/>
    <property type="evidence" value="ECO:0007669"/>
    <property type="project" value="UniProtKB-KW"/>
</dbReference>
<dbReference type="PROSITE" id="PS51674">
    <property type="entry name" value="4FE4S_WBL"/>
    <property type="match status" value="1"/>
</dbReference>
<dbReference type="GO" id="GO:0045454">
    <property type="term" value="P:cell redox homeostasis"/>
    <property type="evidence" value="ECO:0007669"/>
    <property type="project" value="TreeGrafter"/>
</dbReference>
<evidence type="ECO:0000256" key="9">
    <source>
        <dbReference type="ARBA" id="ARBA00023157"/>
    </source>
</evidence>
<dbReference type="GO" id="GO:0003677">
    <property type="term" value="F:DNA binding"/>
    <property type="evidence" value="ECO:0007669"/>
    <property type="project" value="UniProtKB-UniRule"/>
</dbReference>
<organism evidence="13 14">
    <name type="scientific">Actinomadura craniellae</name>
    <dbReference type="NCBI Taxonomy" id="2231787"/>
    <lineage>
        <taxon>Bacteria</taxon>
        <taxon>Bacillati</taxon>
        <taxon>Actinomycetota</taxon>
        <taxon>Actinomycetes</taxon>
        <taxon>Streptosporangiales</taxon>
        <taxon>Thermomonosporaceae</taxon>
        <taxon>Actinomadura</taxon>
    </lineage>
</organism>
<comment type="PTM">
    <text evidence="11">Upon Fe-S cluster removal intramolecular disulfide bonds are formed.</text>
</comment>
<dbReference type="GO" id="GO:0047134">
    <property type="term" value="F:protein-disulfide reductase [NAD(P)H] activity"/>
    <property type="evidence" value="ECO:0007669"/>
    <property type="project" value="TreeGrafter"/>
</dbReference>
<dbReference type="GO" id="GO:0035731">
    <property type="term" value="F:dinitrosyl-iron complex binding"/>
    <property type="evidence" value="ECO:0007669"/>
    <property type="project" value="UniProtKB-UniRule"/>
</dbReference>
<feature type="binding site" evidence="11">
    <location>
        <position position="6"/>
    </location>
    <ligand>
        <name>[4Fe-4S] cluster</name>
        <dbReference type="ChEBI" id="CHEBI:49883"/>
    </ligand>
</feature>